<name>A0A1R1PU19_ZANCU</name>
<protein>
    <submittedName>
        <fullName evidence="1">Uncharacterized protein</fullName>
    </submittedName>
</protein>
<evidence type="ECO:0000313" key="1">
    <source>
        <dbReference type="EMBL" id="OMH84451.1"/>
    </source>
</evidence>
<dbReference type="EMBL" id="LSSK01000193">
    <property type="protein sequence ID" value="OMH84451.1"/>
    <property type="molecule type" value="Genomic_DNA"/>
</dbReference>
<evidence type="ECO:0000313" key="2">
    <source>
        <dbReference type="Proteomes" id="UP000188320"/>
    </source>
</evidence>
<accession>A0A1R1PU19</accession>
<proteinExistence type="predicted"/>
<dbReference type="Proteomes" id="UP000188320">
    <property type="component" value="Unassembled WGS sequence"/>
</dbReference>
<organism evidence="1 2">
    <name type="scientific">Zancudomyces culisetae</name>
    <name type="common">Gut fungus</name>
    <name type="synonym">Smittium culisetae</name>
    <dbReference type="NCBI Taxonomy" id="1213189"/>
    <lineage>
        <taxon>Eukaryota</taxon>
        <taxon>Fungi</taxon>
        <taxon>Fungi incertae sedis</taxon>
        <taxon>Zoopagomycota</taxon>
        <taxon>Kickxellomycotina</taxon>
        <taxon>Harpellomycetes</taxon>
        <taxon>Harpellales</taxon>
        <taxon>Legeriomycetaceae</taxon>
        <taxon>Zancudomyces</taxon>
    </lineage>
</organism>
<comment type="caution">
    <text evidence="1">The sequence shown here is derived from an EMBL/GenBank/DDBJ whole genome shotgun (WGS) entry which is preliminary data.</text>
</comment>
<dbReference type="AlphaFoldDB" id="A0A1R1PU19"/>
<keyword evidence="2" id="KW-1185">Reference proteome</keyword>
<gene>
    <name evidence="1" type="ORF">AX774_g2021</name>
</gene>
<reference evidence="2" key="1">
    <citation type="submission" date="2017-01" db="EMBL/GenBank/DDBJ databases">
        <authorList>
            <person name="Wang Y."/>
            <person name="White M."/>
            <person name="Kvist S."/>
            <person name="Moncalvo J.-M."/>
        </authorList>
    </citation>
    <scope>NUCLEOTIDE SEQUENCE [LARGE SCALE GENOMIC DNA]</scope>
    <source>
        <strain evidence="2">COL-18-3</strain>
    </source>
</reference>
<sequence>MYLYLANNISDLKKSYDKANSKFKNIPENFKKMMLSSYDYNPWLVPNGSNYYKQECCFNTLSSKIHEPFLLSRIFAKESLTKNDEFLSPLDNESGGKQIIMAIDLKPAIKEAEKLNLILEDLGISKKQPQNHEIHINNNPSLDDDPSKFFVKVVNRYTSLQNTALLEQCKKMLERVYHSILSANYKEMCKTQSPKFDQNFPISKHKDYVSGFDFTELLYNPIEQAQRCDTTSGCEFINKDNTHVGFNAAISSMGDG</sequence>